<dbReference type="CDD" id="cd00165">
    <property type="entry name" value="S4"/>
    <property type="match status" value="1"/>
</dbReference>
<keyword evidence="14" id="KW-1185">Reference proteome</keyword>
<evidence type="ECO:0000313" key="14">
    <source>
        <dbReference type="Proteomes" id="UP001174908"/>
    </source>
</evidence>
<organism evidence="13 14">
    <name type="scientific">Variovorax dokdonensis</name>
    <dbReference type="NCBI Taxonomy" id="344883"/>
    <lineage>
        <taxon>Bacteria</taxon>
        <taxon>Pseudomonadati</taxon>
        <taxon>Pseudomonadota</taxon>
        <taxon>Betaproteobacteria</taxon>
        <taxon>Burkholderiales</taxon>
        <taxon>Comamonadaceae</taxon>
        <taxon>Variovorax</taxon>
    </lineage>
</organism>
<evidence type="ECO:0000256" key="3">
    <source>
        <dbReference type="ARBA" id="ARBA00036535"/>
    </source>
</evidence>
<reference evidence="13" key="1">
    <citation type="submission" date="2023-06" db="EMBL/GenBank/DDBJ databases">
        <authorList>
            <person name="Jiang Y."/>
            <person name="Liu Q."/>
        </authorList>
    </citation>
    <scope>NUCLEOTIDE SEQUENCE</scope>
    <source>
        <strain evidence="13">CGMCC 1.12089</strain>
    </source>
</reference>
<comment type="catalytic activity">
    <reaction evidence="2">
        <text>uridine(35) in tRNA(Tyr) = pseudouridine(35) in tRNA(Tyr)</text>
        <dbReference type="Rhea" id="RHEA:60556"/>
        <dbReference type="Rhea" id="RHEA-COMP:15607"/>
        <dbReference type="Rhea" id="RHEA-COMP:15608"/>
        <dbReference type="ChEBI" id="CHEBI:65314"/>
        <dbReference type="ChEBI" id="CHEBI:65315"/>
    </reaction>
</comment>
<dbReference type="InterPro" id="IPR050343">
    <property type="entry name" value="RsuA_PseudoU_synthase"/>
</dbReference>
<evidence type="ECO:0000256" key="11">
    <source>
        <dbReference type="PROSITE-ProRule" id="PRU00182"/>
    </source>
</evidence>
<dbReference type="Gene3D" id="3.30.70.1560">
    <property type="entry name" value="Alpha-L RNA-binding motif"/>
    <property type="match status" value="1"/>
</dbReference>
<evidence type="ECO:0000256" key="4">
    <source>
        <dbReference type="ARBA" id="ARBA00038922"/>
    </source>
</evidence>
<dbReference type="SMART" id="SM00363">
    <property type="entry name" value="S4"/>
    <property type="match status" value="1"/>
</dbReference>
<sequence length="239" mass="25727">MNSEDPQGVRLAKRVAALAGCSRRDAELLIEGGAVRVNGNITLLPQARVLPGDDVAIEAGAKPLSVPPVTLLLHKPAGMRWEDAAALLVPANQLSPSDDPGKAATLRRHLHGQTCFTPLDALASGLMIYTQEWRVERKLTEDAAFIEHELMVDVAGEVSPQALARLKQLPFARVSISRQTPGTTGLRFAIKGLQPGQVEACCERAGLTLQAVRRIRIGPLALAALPAGQWRLLRPDERV</sequence>
<evidence type="ECO:0000256" key="6">
    <source>
        <dbReference type="ARBA" id="ARBA00041420"/>
    </source>
</evidence>
<evidence type="ECO:0000256" key="10">
    <source>
        <dbReference type="ARBA" id="ARBA00043147"/>
    </source>
</evidence>
<evidence type="ECO:0000256" key="5">
    <source>
        <dbReference type="ARBA" id="ARBA00039989"/>
    </source>
</evidence>
<evidence type="ECO:0000256" key="2">
    <source>
        <dbReference type="ARBA" id="ARBA00036390"/>
    </source>
</evidence>
<accession>A0ABT7NBB1</accession>
<dbReference type="PANTHER" id="PTHR47683">
    <property type="entry name" value="PSEUDOURIDINE SYNTHASE FAMILY PROTEIN-RELATED"/>
    <property type="match status" value="1"/>
</dbReference>
<dbReference type="InterPro" id="IPR020103">
    <property type="entry name" value="PsdUridine_synth_cat_dom_sf"/>
</dbReference>
<evidence type="ECO:0000313" key="13">
    <source>
        <dbReference type="EMBL" id="MDM0045227.1"/>
    </source>
</evidence>
<dbReference type="InterPro" id="IPR042092">
    <property type="entry name" value="PsdUridine_s_RsuA/RluB/E/F_cat"/>
</dbReference>
<evidence type="ECO:0000256" key="7">
    <source>
        <dbReference type="ARBA" id="ARBA00041697"/>
    </source>
</evidence>
<feature type="domain" description="RNA-binding S4" evidence="12">
    <location>
        <begin position="9"/>
        <end position="72"/>
    </location>
</feature>
<evidence type="ECO:0000256" key="9">
    <source>
        <dbReference type="ARBA" id="ARBA00042890"/>
    </source>
</evidence>
<dbReference type="Gene3D" id="3.10.290.10">
    <property type="entry name" value="RNA-binding S4 domain"/>
    <property type="match status" value="1"/>
</dbReference>
<dbReference type="PROSITE" id="PS50889">
    <property type="entry name" value="S4"/>
    <property type="match status" value="1"/>
</dbReference>
<dbReference type="SUPFAM" id="SSF55174">
    <property type="entry name" value="Alpha-L RNA-binding motif"/>
    <property type="match status" value="1"/>
</dbReference>
<gene>
    <name evidence="13" type="ORF">QTH91_12095</name>
</gene>
<proteinExistence type="predicted"/>
<dbReference type="EMBL" id="JASZYV010000002">
    <property type="protein sequence ID" value="MDM0045227.1"/>
    <property type="molecule type" value="Genomic_DNA"/>
</dbReference>
<dbReference type="PANTHER" id="PTHR47683:SF2">
    <property type="entry name" value="RNA-BINDING S4 DOMAIN-CONTAINING PROTEIN"/>
    <property type="match status" value="1"/>
</dbReference>
<dbReference type="Gene3D" id="3.30.70.580">
    <property type="entry name" value="Pseudouridine synthase I, catalytic domain, N-terminal subdomain"/>
    <property type="match status" value="1"/>
</dbReference>
<dbReference type="SUPFAM" id="SSF55120">
    <property type="entry name" value="Pseudouridine synthase"/>
    <property type="match status" value="1"/>
</dbReference>
<dbReference type="InterPro" id="IPR020094">
    <property type="entry name" value="TruA/RsuA/RluB/E/F_N"/>
</dbReference>
<evidence type="ECO:0000259" key="12">
    <source>
        <dbReference type="SMART" id="SM00363"/>
    </source>
</evidence>
<evidence type="ECO:0000256" key="8">
    <source>
        <dbReference type="ARBA" id="ARBA00042843"/>
    </source>
</evidence>
<dbReference type="RefSeq" id="WP_286660319.1">
    <property type="nucleotide sequence ID" value="NZ_JASZYV010000002.1"/>
</dbReference>
<protein>
    <recommendedName>
        <fullName evidence="5">Dual-specificity RNA pseudouridine synthase RluF</fullName>
        <ecNumber evidence="4">5.4.99.21</ecNumber>
    </recommendedName>
    <alternativeName>
        <fullName evidence="7">23S rRNA pseudouridine(2604) synthase</fullName>
    </alternativeName>
    <alternativeName>
        <fullName evidence="9">Ribosomal large subunit pseudouridine synthase F</fullName>
    </alternativeName>
    <alternativeName>
        <fullName evidence="8">rRNA pseudouridylate synthase F</fullName>
    </alternativeName>
    <alternativeName>
        <fullName evidence="10">rRNA-uridine isomerase F</fullName>
    </alternativeName>
    <alternativeName>
        <fullName evidence="6">tRNA(Tyr) pseudouridine(35) synthase</fullName>
    </alternativeName>
</protein>
<dbReference type="InterPro" id="IPR002942">
    <property type="entry name" value="S4_RNA-bd"/>
</dbReference>
<keyword evidence="1" id="KW-0413">Isomerase</keyword>
<dbReference type="Pfam" id="PF01479">
    <property type="entry name" value="S4"/>
    <property type="match status" value="1"/>
</dbReference>
<evidence type="ECO:0000256" key="1">
    <source>
        <dbReference type="ARBA" id="ARBA00023235"/>
    </source>
</evidence>
<comment type="caution">
    <text evidence="13">The sequence shown here is derived from an EMBL/GenBank/DDBJ whole genome shotgun (WGS) entry which is preliminary data.</text>
</comment>
<comment type="catalytic activity">
    <reaction evidence="3">
        <text>uridine(2604) in 23S rRNA = pseudouridine(2604) in 23S rRNA</text>
        <dbReference type="Rhea" id="RHEA:38875"/>
        <dbReference type="Rhea" id="RHEA-COMP:10093"/>
        <dbReference type="Rhea" id="RHEA-COMP:10094"/>
        <dbReference type="ChEBI" id="CHEBI:65314"/>
        <dbReference type="ChEBI" id="CHEBI:65315"/>
        <dbReference type="EC" id="5.4.99.21"/>
    </reaction>
</comment>
<dbReference type="Proteomes" id="UP001174908">
    <property type="component" value="Unassembled WGS sequence"/>
</dbReference>
<dbReference type="InterPro" id="IPR036986">
    <property type="entry name" value="S4_RNA-bd_sf"/>
</dbReference>
<dbReference type="EC" id="5.4.99.21" evidence="4"/>
<keyword evidence="11" id="KW-0694">RNA-binding</keyword>
<name>A0ABT7NBB1_9BURK</name>